<evidence type="ECO:0000313" key="3">
    <source>
        <dbReference type="Proteomes" id="UP001150925"/>
    </source>
</evidence>
<dbReference type="InterPro" id="IPR036291">
    <property type="entry name" value="NAD(P)-bd_dom_sf"/>
</dbReference>
<dbReference type="Proteomes" id="UP001150925">
    <property type="component" value="Unassembled WGS sequence"/>
</dbReference>
<dbReference type="AlphaFoldDB" id="A0A9W8AQF4"/>
<keyword evidence="3" id="KW-1185">Reference proteome</keyword>
<reference evidence="2" key="1">
    <citation type="submission" date="2022-07" db="EMBL/GenBank/DDBJ databases">
        <title>Phylogenomic reconstructions and comparative analyses of Kickxellomycotina fungi.</title>
        <authorList>
            <person name="Reynolds N.K."/>
            <person name="Stajich J.E."/>
            <person name="Barry K."/>
            <person name="Grigoriev I.V."/>
            <person name="Crous P."/>
            <person name="Smith M.E."/>
        </authorList>
    </citation>
    <scope>NUCLEOTIDE SEQUENCE</scope>
    <source>
        <strain evidence="2">RSA 1196</strain>
    </source>
</reference>
<gene>
    <name evidence="2" type="ORF">IWQ62_002419</name>
</gene>
<proteinExistence type="predicted"/>
<feature type="compositionally biased region" description="Basic and acidic residues" evidence="1">
    <location>
        <begin position="115"/>
        <end position="124"/>
    </location>
</feature>
<dbReference type="Gene3D" id="3.40.50.720">
    <property type="entry name" value="NAD(P)-binding Rossmann-like Domain"/>
    <property type="match status" value="1"/>
</dbReference>
<feature type="region of interest" description="Disordered" evidence="1">
    <location>
        <begin position="103"/>
        <end position="124"/>
    </location>
</feature>
<evidence type="ECO:0000313" key="2">
    <source>
        <dbReference type="EMBL" id="KAJ1966494.1"/>
    </source>
</evidence>
<organism evidence="2 3">
    <name type="scientific">Dispira parvispora</name>
    <dbReference type="NCBI Taxonomy" id="1520584"/>
    <lineage>
        <taxon>Eukaryota</taxon>
        <taxon>Fungi</taxon>
        <taxon>Fungi incertae sedis</taxon>
        <taxon>Zoopagomycota</taxon>
        <taxon>Kickxellomycotina</taxon>
        <taxon>Dimargaritomycetes</taxon>
        <taxon>Dimargaritales</taxon>
        <taxon>Dimargaritaceae</taxon>
        <taxon>Dispira</taxon>
    </lineage>
</organism>
<dbReference type="EMBL" id="JANBPY010000508">
    <property type="protein sequence ID" value="KAJ1966494.1"/>
    <property type="molecule type" value="Genomic_DNA"/>
</dbReference>
<dbReference type="OrthoDB" id="10254221at2759"/>
<dbReference type="SUPFAM" id="SSF51735">
    <property type="entry name" value="NAD(P)-binding Rossmann-fold domains"/>
    <property type="match status" value="1"/>
</dbReference>
<comment type="caution">
    <text evidence="2">The sequence shown here is derived from an EMBL/GenBank/DDBJ whole genome shotgun (WGS) entry which is preliminary data.</text>
</comment>
<name>A0A9W8AQF4_9FUNG</name>
<evidence type="ECO:0000256" key="1">
    <source>
        <dbReference type="SAM" id="MobiDB-lite"/>
    </source>
</evidence>
<protein>
    <submittedName>
        <fullName evidence="2">Uncharacterized protein</fullName>
    </submittedName>
</protein>
<accession>A0A9W8AQF4</accession>
<sequence length="392" mass="44447">MADDTVRKRLNVCVTGADGWYGFNVCYGILTGNNRHLVTQLICGVCHTDNRFVSWLEDQGATIFRYSLGCTSEFAEVLTETDAVVLCPPIITDDNDHVQREWAKNLGTSKPTTENTKDRDKSGQSEEAPLVAMWAAFLMAIECARIRRVVMMSVVNLDQVGFNPELPMPRLTELRMLELMFQHGFLRHAPKHRWVVRQTLALEHLYLYQRSIQRDQKLLLPIEQALFNPVTMMDVGDALVVLLMGKHRWGGKSLGDGVDLDMDSDSDTDDDVSVTGEVSKAGKLAMKKRVKMCCFTGRNVVSGAAIACYASEALGTTVRYHPVSSEESMEMLKQYPDITRPEMELLLEQYQMIKFGFMSLLTRDLERKLTRKPRGVSEFFGQNREDFKPEEL</sequence>